<feature type="region of interest" description="Disordered" evidence="6">
    <location>
        <begin position="65"/>
        <end position="193"/>
    </location>
</feature>
<dbReference type="SUPFAM" id="SSF55008">
    <property type="entry name" value="HMA, heavy metal-associated domain"/>
    <property type="match status" value="1"/>
</dbReference>
<evidence type="ECO:0000256" key="4">
    <source>
        <dbReference type="ARBA" id="ARBA00023289"/>
    </source>
</evidence>
<feature type="compositionally biased region" description="Gly residues" evidence="6">
    <location>
        <begin position="125"/>
        <end position="138"/>
    </location>
</feature>
<dbReference type="Gene3D" id="3.30.70.100">
    <property type="match status" value="1"/>
</dbReference>
<accession>A0A834SWJ2</accession>
<keyword evidence="9" id="KW-1185">Reference proteome</keyword>
<feature type="compositionally biased region" description="Low complexity" evidence="6">
    <location>
        <begin position="154"/>
        <end position="165"/>
    </location>
</feature>
<keyword evidence="2" id="KW-0479">Metal-binding</keyword>
<dbReference type="PROSITE" id="PS50846">
    <property type="entry name" value="HMA_2"/>
    <property type="match status" value="1"/>
</dbReference>
<evidence type="ECO:0000256" key="1">
    <source>
        <dbReference type="ARBA" id="ARBA00022481"/>
    </source>
</evidence>
<evidence type="ECO:0000313" key="9">
    <source>
        <dbReference type="Proteomes" id="UP000634136"/>
    </source>
</evidence>
<feature type="compositionally biased region" description="Basic residues" evidence="6">
    <location>
        <begin position="141"/>
        <end position="153"/>
    </location>
</feature>
<dbReference type="InterPro" id="IPR006121">
    <property type="entry name" value="HMA_dom"/>
</dbReference>
<dbReference type="OrthoDB" id="689350at2759"/>
<keyword evidence="1" id="KW-0488">Methylation</keyword>
<dbReference type="GO" id="GO:0046872">
    <property type="term" value="F:metal ion binding"/>
    <property type="evidence" value="ECO:0007669"/>
    <property type="project" value="UniProtKB-KW"/>
</dbReference>
<keyword evidence="4" id="KW-0636">Prenylation</keyword>
<gene>
    <name evidence="8" type="ORF">G2W53_043950</name>
</gene>
<evidence type="ECO:0000256" key="5">
    <source>
        <dbReference type="ARBA" id="ARBA00024045"/>
    </source>
</evidence>
<keyword evidence="3" id="KW-0449">Lipoprotein</keyword>
<feature type="compositionally biased region" description="Low complexity" evidence="6">
    <location>
        <begin position="175"/>
        <end position="188"/>
    </location>
</feature>
<protein>
    <submittedName>
        <fullName evidence="8">Heavy metal-associated isoprenylated plant protein 36-like</fullName>
    </submittedName>
</protein>
<feature type="compositionally biased region" description="Basic and acidic residues" evidence="6">
    <location>
        <begin position="67"/>
        <end position="94"/>
    </location>
</feature>
<dbReference type="CDD" id="cd00371">
    <property type="entry name" value="HMA"/>
    <property type="match status" value="1"/>
</dbReference>
<reference evidence="8" key="1">
    <citation type="submission" date="2020-09" db="EMBL/GenBank/DDBJ databases">
        <title>Genome-Enabled Discovery of Anthraquinone Biosynthesis in Senna tora.</title>
        <authorList>
            <person name="Kang S.-H."/>
            <person name="Pandey R.P."/>
            <person name="Lee C.-M."/>
            <person name="Sim J.-S."/>
            <person name="Jeong J.-T."/>
            <person name="Choi B.-S."/>
            <person name="Jung M."/>
            <person name="Ginzburg D."/>
            <person name="Zhao K."/>
            <person name="Won S.Y."/>
            <person name="Oh T.-J."/>
            <person name="Yu Y."/>
            <person name="Kim N.-H."/>
            <person name="Lee O.R."/>
            <person name="Lee T.-H."/>
            <person name="Bashyal P."/>
            <person name="Kim T.-S."/>
            <person name="Lee W.-H."/>
            <person name="Kawkins C."/>
            <person name="Kim C.-K."/>
            <person name="Kim J.S."/>
            <person name="Ahn B.O."/>
            <person name="Rhee S.Y."/>
            <person name="Sohng J.K."/>
        </authorList>
    </citation>
    <scope>NUCLEOTIDE SEQUENCE</scope>
    <source>
        <tissue evidence="8">Leaf</tissue>
    </source>
</reference>
<evidence type="ECO:0000259" key="7">
    <source>
        <dbReference type="PROSITE" id="PS50846"/>
    </source>
</evidence>
<dbReference type="AlphaFoldDB" id="A0A834SWJ2"/>
<dbReference type="InterPro" id="IPR036163">
    <property type="entry name" value="HMA_dom_sf"/>
</dbReference>
<dbReference type="Pfam" id="PF00403">
    <property type="entry name" value="HMA"/>
    <property type="match status" value="1"/>
</dbReference>
<name>A0A834SWJ2_9FABA</name>
<feature type="domain" description="HMA" evidence="7">
    <location>
        <begin position="1"/>
        <end position="65"/>
    </location>
</feature>
<dbReference type="PANTHER" id="PTHR45868">
    <property type="entry name" value="HEAVY METAL-ASSOCIATED ISOPRENYLATED PLANT PROTEIN 33-RELATED"/>
    <property type="match status" value="1"/>
</dbReference>
<sequence length="283" mass="30241">MQTWILKVLIHCEGCKKKVKKVLQGIDGRVYTTEVDSQQHKVTVTGNVDADTLIKRLLRSGKLAELWPEKPNKKDSKSAKSKADDNKPKEEQKNSEPLGDDVEQKDSAADEEHSESDKEGSECEGAGGAGGGGSGGSEGSKKKKKKKKKKNKSKGQMNDSNSPNNNGGGESMVDGAAAAAGASKSGGSIPNMAAMDLGPAIHQHAYPSYSYPPPMYYSPPAGPPQVYGLSYNTAYPSSSALYYAPPMHAYATYSRLPPPPPPSDRIKHYSDDVDEYDGGCSIM</sequence>
<evidence type="ECO:0000256" key="6">
    <source>
        <dbReference type="SAM" id="MobiDB-lite"/>
    </source>
</evidence>
<comment type="similarity">
    <text evidence="5">Belongs to the HIPP family.</text>
</comment>
<dbReference type="PANTHER" id="PTHR45868:SF80">
    <property type="entry name" value="F15K9.8-RELATED"/>
    <property type="match status" value="1"/>
</dbReference>
<evidence type="ECO:0000256" key="3">
    <source>
        <dbReference type="ARBA" id="ARBA00023288"/>
    </source>
</evidence>
<feature type="compositionally biased region" description="Basic and acidic residues" evidence="6">
    <location>
        <begin position="102"/>
        <end position="121"/>
    </location>
</feature>
<evidence type="ECO:0000313" key="8">
    <source>
        <dbReference type="EMBL" id="KAF7804839.1"/>
    </source>
</evidence>
<dbReference type="Proteomes" id="UP000634136">
    <property type="component" value="Unassembled WGS sequence"/>
</dbReference>
<evidence type="ECO:0000256" key="2">
    <source>
        <dbReference type="ARBA" id="ARBA00022723"/>
    </source>
</evidence>
<organism evidence="8 9">
    <name type="scientific">Senna tora</name>
    <dbReference type="NCBI Taxonomy" id="362788"/>
    <lineage>
        <taxon>Eukaryota</taxon>
        <taxon>Viridiplantae</taxon>
        <taxon>Streptophyta</taxon>
        <taxon>Embryophyta</taxon>
        <taxon>Tracheophyta</taxon>
        <taxon>Spermatophyta</taxon>
        <taxon>Magnoliopsida</taxon>
        <taxon>eudicotyledons</taxon>
        <taxon>Gunneridae</taxon>
        <taxon>Pentapetalae</taxon>
        <taxon>rosids</taxon>
        <taxon>fabids</taxon>
        <taxon>Fabales</taxon>
        <taxon>Fabaceae</taxon>
        <taxon>Caesalpinioideae</taxon>
        <taxon>Cassia clade</taxon>
        <taxon>Senna</taxon>
    </lineage>
</organism>
<dbReference type="EMBL" id="JAAIUW010000013">
    <property type="protein sequence ID" value="KAF7804839.1"/>
    <property type="molecule type" value="Genomic_DNA"/>
</dbReference>
<proteinExistence type="inferred from homology"/>
<comment type="caution">
    <text evidence="8">The sequence shown here is derived from an EMBL/GenBank/DDBJ whole genome shotgun (WGS) entry which is preliminary data.</text>
</comment>